<dbReference type="Gene3D" id="3.90.226.10">
    <property type="entry name" value="2-enoyl-CoA Hydratase, Chain A, domain 1"/>
    <property type="match status" value="1"/>
</dbReference>
<keyword evidence="1" id="KW-0472">Membrane</keyword>
<dbReference type="Proteomes" id="UP001431784">
    <property type="component" value="Unassembled WGS sequence"/>
</dbReference>
<dbReference type="EMBL" id="JAQZSM010000016">
    <property type="protein sequence ID" value="MDD7972477.1"/>
    <property type="molecule type" value="Genomic_DNA"/>
</dbReference>
<keyword evidence="1" id="KW-0812">Transmembrane</keyword>
<evidence type="ECO:0000313" key="2">
    <source>
        <dbReference type="EMBL" id="MDD7972477.1"/>
    </source>
</evidence>
<proteinExistence type="predicted"/>
<reference evidence="2" key="1">
    <citation type="submission" date="2023-02" db="EMBL/GenBank/DDBJ databases">
        <title>Description of Roseinatronobacter alkalisoli sp. nov., an alkaliphilic bacerium isolated from soda soil.</title>
        <authorList>
            <person name="Wei W."/>
        </authorList>
    </citation>
    <scope>NUCLEOTIDE SEQUENCE</scope>
    <source>
        <strain evidence="2">HJB301</strain>
    </source>
</reference>
<protein>
    <recommendedName>
        <fullName evidence="4">Peptidase S14</fullName>
    </recommendedName>
</protein>
<dbReference type="RefSeq" id="WP_274353153.1">
    <property type="nucleotide sequence ID" value="NZ_JAQZSM010000016.1"/>
</dbReference>
<keyword evidence="3" id="KW-1185">Reference proteome</keyword>
<evidence type="ECO:0008006" key="4">
    <source>
        <dbReference type="Google" id="ProtNLM"/>
    </source>
</evidence>
<keyword evidence="1" id="KW-1133">Transmembrane helix</keyword>
<gene>
    <name evidence="2" type="ORF">PUT78_15360</name>
</gene>
<dbReference type="SUPFAM" id="SSF52096">
    <property type="entry name" value="ClpP/crotonase"/>
    <property type="match status" value="1"/>
</dbReference>
<evidence type="ECO:0000313" key="3">
    <source>
        <dbReference type="Proteomes" id="UP001431784"/>
    </source>
</evidence>
<sequence length="219" mass="23200">MTRWLHNFLKGDAVLVSILVLSLSGLAVLGAIVWRAGAPVPAPLPTPPPAYTLSVSEDEKSIRIEGAIELGITAALSELLDDIGDVGVLELQSGGGRVPEARGLIRLVTEHQLATVARGDCLSTCALVFMAGSPRRMEDGARLGFHSYALNMPVVSTLMDVSAEQARDMAGFLARGIDGAFLDRIVATPPENMWFPSRHLLLEAGVLTEPPVNAADTIP</sequence>
<name>A0ABT5TBI9_9RHOB</name>
<organism evidence="2 3">
    <name type="scientific">Roseinatronobacter alkalisoli</name>
    <dbReference type="NCBI Taxonomy" id="3028235"/>
    <lineage>
        <taxon>Bacteria</taxon>
        <taxon>Pseudomonadati</taxon>
        <taxon>Pseudomonadota</taxon>
        <taxon>Alphaproteobacteria</taxon>
        <taxon>Rhodobacterales</taxon>
        <taxon>Paracoccaceae</taxon>
        <taxon>Roseinatronobacter</taxon>
    </lineage>
</organism>
<feature type="transmembrane region" description="Helical" evidence="1">
    <location>
        <begin position="12"/>
        <end position="34"/>
    </location>
</feature>
<evidence type="ECO:0000256" key="1">
    <source>
        <dbReference type="SAM" id="Phobius"/>
    </source>
</evidence>
<accession>A0ABT5TBI9</accession>
<dbReference type="InterPro" id="IPR029045">
    <property type="entry name" value="ClpP/crotonase-like_dom_sf"/>
</dbReference>
<comment type="caution">
    <text evidence="2">The sequence shown here is derived from an EMBL/GenBank/DDBJ whole genome shotgun (WGS) entry which is preliminary data.</text>
</comment>